<dbReference type="GO" id="GO:0046872">
    <property type="term" value="F:metal ion binding"/>
    <property type="evidence" value="ECO:0007669"/>
    <property type="project" value="UniProtKB-KW"/>
</dbReference>
<dbReference type="GO" id="GO:0006094">
    <property type="term" value="P:gluconeogenesis"/>
    <property type="evidence" value="ECO:0007669"/>
    <property type="project" value="UniProtKB-UniPathway"/>
</dbReference>
<evidence type="ECO:0000259" key="15">
    <source>
        <dbReference type="Pfam" id="PF01326"/>
    </source>
</evidence>
<dbReference type="Proteomes" id="UP000295705">
    <property type="component" value="Unassembled WGS sequence"/>
</dbReference>
<keyword evidence="12" id="KW-0460">Magnesium</keyword>
<dbReference type="GO" id="GO:0008986">
    <property type="term" value="F:pyruvate, water dikinase activity"/>
    <property type="evidence" value="ECO:0007669"/>
    <property type="project" value="UniProtKB-EC"/>
</dbReference>
<evidence type="ECO:0000256" key="14">
    <source>
        <dbReference type="ARBA" id="ARBA00047700"/>
    </source>
</evidence>
<reference evidence="16 17" key="1">
    <citation type="submission" date="2019-03" db="EMBL/GenBank/DDBJ databases">
        <title>Genomic Encyclopedia of Type Strains, Phase IV (KMG-IV): sequencing the most valuable type-strain genomes for metagenomic binning, comparative biology and taxonomic classification.</title>
        <authorList>
            <person name="Goeker M."/>
        </authorList>
    </citation>
    <scope>NUCLEOTIDE SEQUENCE [LARGE SCALE GENOMIC DNA]</scope>
    <source>
        <strain evidence="16 17">DSM 45775</strain>
    </source>
</reference>
<evidence type="ECO:0000256" key="13">
    <source>
        <dbReference type="ARBA" id="ARBA00033470"/>
    </source>
</evidence>
<comment type="cofactor">
    <cofactor evidence="1">
        <name>Mg(2+)</name>
        <dbReference type="ChEBI" id="CHEBI:18420"/>
    </cofactor>
</comment>
<comment type="catalytic activity">
    <reaction evidence="14">
        <text>pyruvate + ATP + H2O = phosphoenolpyruvate + AMP + phosphate + 2 H(+)</text>
        <dbReference type="Rhea" id="RHEA:11364"/>
        <dbReference type="ChEBI" id="CHEBI:15361"/>
        <dbReference type="ChEBI" id="CHEBI:15377"/>
        <dbReference type="ChEBI" id="CHEBI:15378"/>
        <dbReference type="ChEBI" id="CHEBI:30616"/>
        <dbReference type="ChEBI" id="CHEBI:43474"/>
        <dbReference type="ChEBI" id="CHEBI:58702"/>
        <dbReference type="ChEBI" id="CHEBI:456215"/>
        <dbReference type="EC" id="2.7.9.2"/>
    </reaction>
</comment>
<proteinExistence type="inferred from homology"/>
<dbReference type="InterPro" id="IPR013815">
    <property type="entry name" value="ATP_grasp_subdomain_1"/>
</dbReference>
<comment type="pathway">
    <text evidence="3">Carbohydrate biosynthesis; gluconeogenesis.</text>
</comment>
<dbReference type="AlphaFoldDB" id="A0A4R6UW23"/>
<evidence type="ECO:0000256" key="7">
    <source>
        <dbReference type="ARBA" id="ARBA00022679"/>
    </source>
</evidence>
<evidence type="ECO:0000256" key="2">
    <source>
        <dbReference type="ARBA" id="ARBA00002988"/>
    </source>
</evidence>
<dbReference type="UniPathway" id="UPA00138"/>
<dbReference type="EC" id="2.7.9.2" evidence="5"/>
<protein>
    <recommendedName>
        <fullName evidence="6">Phosphoenolpyruvate synthase</fullName>
        <ecNumber evidence="5">2.7.9.2</ecNumber>
    </recommendedName>
    <alternativeName>
        <fullName evidence="13">Pyruvate, water dikinase</fullName>
    </alternativeName>
</protein>
<comment type="function">
    <text evidence="2">Catalyzes the phosphorylation of pyruvate to phosphoenolpyruvate.</text>
</comment>
<dbReference type="PANTHER" id="PTHR43030:SF1">
    <property type="entry name" value="PHOSPHOENOLPYRUVATE SYNTHASE"/>
    <property type="match status" value="1"/>
</dbReference>
<keyword evidence="7" id="KW-0808">Transferase</keyword>
<dbReference type="GO" id="GO:0005524">
    <property type="term" value="F:ATP binding"/>
    <property type="evidence" value="ECO:0007669"/>
    <property type="project" value="UniProtKB-KW"/>
</dbReference>
<evidence type="ECO:0000256" key="9">
    <source>
        <dbReference type="ARBA" id="ARBA00022741"/>
    </source>
</evidence>
<dbReference type="EMBL" id="SNYO01000010">
    <property type="protein sequence ID" value="TDQ50179.1"/>
    <property type="molecule type" value="Genomic_DNA"/>
</dbReference>
<evidence type="ECO:0000256" key="8">
    <source>
        <dbReference type="ARBA" id="ARBA00022723"/>
    </source>
</evidence>
<keyword evidence="9" id="KW-0547">Nucleotide-binding</keyword>
<keyword evidence="17" id="KW-1185">Reference proteome</keyword>
<evidence type="ECO:0000256" key="12">
    <source>
        <dbReference type="ARBA" id="ARBA00022842"/>
    </source>
</evidence>
<gene>
    <name evidence="16" type="ORF">EV188_110176</name>
</gene>
<accession>A0A4R6UW23</accession>
<keyword evidence="8" id="KW-0479">Metal-binding</keyword>
<organism evidence="16 17">
    <name type="scientific">Actinomycetospora succinea</name>
    <dbReference type="NCBI Taxonomy" id="663603"/>
    <lineage>
        <taxon>Bacteria</taxon>
        <taxon>Bacillati</taxon>
        <taxon>Actinomycetota</taxon>
        <taxon>Actinomycetes</taxon>
        <taxon>Pseudonocardiales</taxon>
        <taxon>Pseudonocardiaceae</taxon>
        <taxon>Actinomycetospora</taxon>
    </lineage>
</organism>
<dbReference type="Pfam" id="PF01326">
    <property type="entry name" value="PPDK_N"/>
    <property type="match status" value="1"/>
</dbReference>
<keyword evidence="11" id="KW-0067">ATP-binding</keyword>
<dbReference type="InterPro" id="IPR002192">
    <property type="entry name" value="PPDK_AMP/ATP-bd"/>
</dbReference>
<evidence type="ECO:0000313" key="16">
    <source>
        <dbReference type="EMBL" id="TDQ50179.1"/>
    </source>
</evidence>
<evidence type="ECO:0000256" key="3">
    <source>
        <dbReference type="ARBA" id="ARBA00004742"/>
    </source>
</evidence>
<name>A0A4R6UW23_9PSEU</name>
<dbReference type="Gene3D" id="3.30.470.20">
    <property type="entry name" value="ATP-grasp fold, B domain"/>
    <property type="match status" value="1"/>
</dbReference>
<dbReference type="SUPFAM" id="SSF56059">
    <property type="entry name" value="Glutathione synthetase ATP-binding domain-like"/>
    <property type="match status" value="1"/>
</dbReference>
<evidence type="ECO:0000256" key="5">
    <source>
        <dbReference type="ARBA" id="ARBA00011996"/>
    </source>
</evidence>
<dbReference type="Gene3D" id="3.30.1490.20">
    <property type="entry name" value="ATP-grasp fold, A domain"/>
    <property type="match status" value="1"/>
</dbReference>
<evidence type="ECO:0000256" key="4">
    <source>
        <dbReference type="ARBA" id="ARBA00007837"/>
    </source>
</evidence>
<dbReference type="RefSeq" id="WP_166660082.1">
    <property type="nucleotide sequence ID" value="NZ_BAABHR010000020.1"/>
</dbReference>
<comment type="caution">
    <text evidence="16">The sequence shown here is derived from an EMBL/GenBank/DDBJ whole genome shotgun (WGS) entry which is preliminary data.</text>
</comment>
<dbReference type="InterPro" id="IPR006319">
    <property type="entry name" value="PEP_synth"/>
</dbReference>
<sequence>MSGPWILGLADPAAGDVDAVGGKGAGLHRLVALGARVPAGFVVTTDAFRAALTDTGDVEAPLRALSPDAPIDQVERAASEARARLLRAATAGPVLDAVRAAYDGLAGGIARVAVRSSAVGEDAAGASFAGEHDTFLELRGRDAVADAVCRCWASLYTARAVSYREHAGRRSDQGSTPIGELDHGAGAGSAGAMAVVVQEMVPARAAGVFMTLNPANGDRSTVVCEAVWGLGEPLVSGTVTPDRFVIDKISGEVVRREVARKERCLVRDPEHPGTHETDVPAERREQPCLDDAELAEILELARRVERDAGVPQDGEFAVAEPGGPVRVHLLQTRPETVWSTRAPRAATSGAQSALSAVLATLTRGAAATSPTPEGTPDHAG</sequence>
<evidence type="ECO:0000256" key="1">
    <source>
        <dbReference type="ARBA" id="ARBA00001946"/>
    </source>
</evidence>
<dbReference type="PANTHER" id="PTHR43030">
    <property type="entry name" value="PHOSPHOENOLPYRUVATE SYNTHASE"/>
    <property type="match status" value="1"/>
</dbReference>
<evidence type="ECO:0000256" key="10">
    <source>
        <dbReference type="ARBA" id="ARBA00022777"/>
    </source>
</evidence>
<keyword evidence="10 16" id="KW-0418">Kinase</keyword>
<evidence type="ECO:0000256" key="6">
    <source>
        <dbReference type="ARBA" id="ARBA00021623"/>
    </source>
</evidence>
<comment type="similarity">
    <text evidence="4">Belongs to the PEP-utilizing enzyme family.</text>
</comment>
<feature type="domain" description="Pyruvate phosphate dikinase AMP/ATP-binding" evidence="15">
    <location>
        <begin position="18"/>
        <end position="348"/>
    </location>
</feature>
<evidence type="ECO:0000256" key="11">
    <source>
        <dbReference type="ARBA" id="ARBA00022840"/>
    </source>
</evidence>
<evidence type="ECO:0000313" key="17">
    <source>
        <dbReference type="Proteomes" id="UP000295705"/>
    </source>
</evidence>
<keyword evidence="16" id="KW-0670">Pyruvate</keyword>